<name>A0A4U8YHR5_9BACT</name>
<gene>
    <name evidence="1" type="ORF">MSL71_7640</name>
</gene>
<accession>A0A4U8YHR5</accession>
<dbReference type="RefSeq" id="WP_180137320.1">
    <property type="nucleotide sequence ID" value="NZ_CAADHO010000001.1"/>
</dbReference>
<dbReference type="Proteomes" id="UP000507962">
    <property type="component" value="Unassembled WGS sequence"/>
</dbReference>
<sequence length="150" mass="16898">MKSVTSDNFLLKFSPKIEVDISRESFTFKKGSLTTKFHTCIYLSKGKNARITSVGEVPPRPFESFKVDLFATHHGDDGYGDDGYHDKYPCLSAFLKHCTATMSPKFAMVRPTFIVRGVDELQPVLHGYQRQIIMDGLRDAGAARILFTED</sequence>
<protein>
    <submittedName>
        <fullName evidence="1">Uncharacterized protein</fullName>
    </submittedName>
</protein>
<dbReference type="EMBL" id="CAADHO010000001">
    <property type="protein sequence ID" value="VFQ43136.1"/>
    <property type="molecule type" value="Genomic_DNA"/>
</dbReference>
<keyword evidence="2" id="KW-1185">Reference proteome</keyword>
<reference evidence="1 2" key="1">
    <citation type="submission" date="2019-03" db="EMBL/GenBank/DDBJ databases">
        <authorList>
            <person name="Nijsse B."/>
        </authorList>
    </citation>
    <scope>NUCLEOTIDE SEQUENCE [LARGE SCALE GENOMIC DNA]</scope>
    <source>
        <strain evidence="1">Desulfoluna butyratoxydans MSL71</strain>
    </source>
</reference>
<evidence type="ECO:0000313" key="2">
    <source>
        <dbReference type="Proteomes" id="UP000507962"/>
    </source>
</evidence>
<organism evidence="1 2">
    <name type="scientific">Desulfoluna butyratoxydans</name>
    <dbReference type="NCBI Taxonomy" id="231438"/>
    <lineage>
        <taxon>Bacteria</taxon>
        <taxon>Pseudomonadati</taxon>
        <taxon>Thermodesulfobacteriota</taxon>
        <taxon>Desulfobacteria</taxon>
        <taxon>Desulfobacterales</taxon>
        <taxon>Desulfolunaceae</taxon>
        <taxon>Desulfoluna</taxon>
    </lineage>
</organism>
<evidence type="ECO:0000313" key="1">
    <source>
        <dbReference type="EMBL" id="VFQ43136.1"/>
    </source>
</evidence>
<proteinExistence type="predicted"/>
<dbReference type="AlphaFoldDB" id="A0A4U8YHR5"/>